<dbReference type="InterPro" id="IPR036056">
    <property type="entry name" value="Fibrinogen-like_C"/>
</dbReference>
<dbReference type="RefSeq" id="XP_035893500.1">
    <property type="nucleotide sequence ID" value="XM_036037607.1"/>
</dbReference>
<evidence type="ECO:0000256" key="4">
    <source>
        <dbReference type="ARBA" id="ARBA00023054"/>
    </source>
</evidence>
<dbReference type="InterPro" id="IPR020837">
    <property type="entry name" value="Fibrinogen_CS"/>
</dbReference>
<evidence type="ECO:0000256" key="2">
    <source>
        <dbReference type="ARBA" id="ARBA00022525"/>
    </source>
</evidence>
<dbReference type="SMART" id="SM00186">
    <property type="entry name" value="FBG"/>
    <property type="match status" value="1"/>
</dbReference>
<evidence type="ECO:0000256" key="1">
    <source>
        <dbReference type="ARBA" id="ARBA00004613"/>
    </source>
</evidence>
<dbReference type="InterPro" id="IPR002181">
    <property type="entry name" value="Fibrinogen_a/b/g_C_dom"/>
</dbReference>
<accession>A0A182YBQ6</accession>
<organism evidence="7 8">
    <name type="scientific">Anopheles stephensi</name>
    <name type="common">Indo-Pakistan malaria mosquito</name>
    <dbReference type="NCBI Taxonomy" id="30069"/>
    <lineage>
        <taxon>Eukaryota</taxon>
        <taxon>Metazoa</taxon>
        <taxon>Ecdysozoa</taxon>
        <taxon>Arthropoda</taxon>
        <taxon>Hexapoda</taxon>
        <taxon>Insecta</taxon>
        <taxon>Pterygota</taxon>
        <taxon>Neoptera</taxon>
        <taxon>Endopterygota</taxon>
        <taxon>Diptera</taxon>
        <taxon>Nematocera</taxon>
        <taxon>Culicoidea</taxon>
        <taxon>Culicidae</taxon>
        <taxon>Anophelinae</taxon>
        <taxon>Anopheles</taxon>
    </lineage>
</organism>
<dbReference type="CDD" id="cd00087">
    <property type="entry name" value="FReD"/>
    <property type="match status" value="1"/>
</dbReference>
<keyword evidence="5" id="KW-1015">Disulfide bond</keyword>
<evidence type="ECO:0000256" key="6">
    <source>
        <dbReference type="ARBA" id="ARBA00023180"/>
    </source>
</evidence>
<dbReference type="PANTHER" id="PTHR47221">
    <property type="entry name" value="FIBRINOGEN ALPHA CHAIN"/>
    <property type="match status" value="1"/>
</dbReference>
<dbReference type="VEuPathDB" id="VectorBase:ASTE008495"/>
<keyword evidence="8" id="KW-1185">Reference proteome</keyword>
<keyword evidence="2" id="KW-0964">Secreted</keyword>
<evidence type="ECO:0000256" key="3">
    <source>
        <dbReference type="ARBA" id="ARBA00022729"/>
    </source>
</evidence>
<dbReference type="RefSeq" id="XP_035893499.1">
    <property type="nucleotide sequence ID" value="XM_036037606.1"/>
</dbReference>
<dbReference type="PROSITE" id="PS51406">
    <property type="entry name" value="FIBRINOGEN_C_2"/>
    <property type="match status" value="1"/>
</dbReference>
<protein>
    <submittedName>
        <fullName evidence="7">Fibrinogen C-terminal domain-containing protein</fullName>
    </submittedName>
</protein>
<name>A0A182YBQ6_ANOST</name>
<dbReference type="SUPFAM" id="SSF56496">
    <property type="entry name" value="Fibrinogen C-terminal domain-like"/>
    <property type="match status" value="1"/>
</dbReference>
<dbReference type="STRING" id="30069.A0A182YBQ6"/>
<keyword evidence="6" id="KW-0325">Glycoprotein</keyword>
<dbReference type="Proteomes" id="UP000076408">
    <property type="component" value="Unassembled WGS sequence"/>
</dbReference>
<reference evidence="8" key="1">
    <citation type="journal article" date="2014" name="Genome Biol.">
        <title>Genome analysis of a major urban malaria vector mosquito, Anopheles stephensi.</title>
        <authorList>
            <person name="Jiang X."/>
            <person name="Peery A."/>
            <person name="Hall A.B."/>
            <person name="Sharma A."/>
            <person name="Chen X.G."/>
            <person name="Waterhouse R.M."/>
            <person name="Komissarov A."/>
            <person name="Riehle M.M."/>
            <person name="Shouche Y."/>
            <person name="Sharakhova M.V."/>
            <person name="Lawson D."/>
            <person name="Pakpour N."/>
            <person name="Arensburger P."/>
            <person name="Davidson V.L."/>
            <person name="Eiglmeier K."/>
            <person name="Emrich S."/>
            <person name="George P."/>
            <person name="Kennedy R.C."/>
            <person name="Mane S.P."/>
            <person name="Maslen G."/>
            <person name="Oringanje C."/>
            <person name="Qi Y."/>
            <person name="Settlage R."/>
            <person name="Tojo M."/>
            <person name="Tubio J.M."/>
            <person name="Unger M.F."/>
            <person name="Wang B."/>
            <person name="Vernick K.D."/>
            <person name="Ribeiro J.M."/>
            <person name="James A.A."/>
            <person name="Michel K."/>
            <person name="Riehle M.A."/>
            <person name="Luckhart S."/>
            <person name="Sharakhov I.V."/>
            <person name="Tu Z."/>
        </authorList>
    </citation>
    <scope>NUCLEOTIDE SEQUENCE [LARGE SCALE GENOMIC DNA]</scope>
    <source>
        <strain evidence="8">Indian</strain>
    </source>
</reference>
<dbReference type="InterPro" id="IPR014716">
    <property type="entry name" value="Fibrinogen_a/b/g_C_1"/>
</dbReference>
<dbReference type="OMA" id="WTNNHGF"/>
<dbReference type="VEuPathDB" id="VectorBase:ASTEI20_045693"/>
<evidence type="ECO:0000313" key="7">
    <source>
        <dbReference type="EnsemblMetazoa" id="ASTEI05892-PA"/>
    </source>
</evidence>
<dbReference type="KEGG" id="aste:118503868"/>
<evidence type="ECO:0000256" key="5">
    <source>
        <dbReference type="ARBA" id="ARBA00023157"/>
    </source>
</evidence>
<dbReference type="AlphaFoldDB" id="A0A182YBQ6"/>
<reference evidence="7" key="2">
    <citation type="submission" date="2020-05" db="UniProtKB">
        <authorList>
            <consortium name="EnsemblMetazoa"/>
        </authorList>
    </citation>
    <scope>IDENTIFICATION</scope>
    <source>
        <strain evidence="7">Indian</strain>
    </source>
</reference>
<keyword evidence="3" id="KW-0732">Signal</keyword>
<evidence type="ECO:0000313" key="8">
    <source>
        <dbReference type="Proteomes" id="UP000076408"/>
    </source>
</evidence>
<sequence length="343" mass="39315">MGIWYIVFACVIVGVVANDNALPINQIYSLEAALTLAESKILERIERLSDKMNAFNDRVDQMKSDISSMQLELSTTKAASRTTISACMDKNFNSVQMKTNEMLNTTQTLLGKLSDQLQHLTASSKQRMINVEHQLERLPPATSVYFMKPDSRFPLNFTVSHDWTNNHGFGDNWIVFQRRSNGSLNFNRNWTEYRDGFGDVRGDHWLGLDKLHAIVQMRQHELLIVLEDFDGVIAYAHYDDFRIGNETEKYVIKSVGRYKGTAGDSFSSHRDEKFSTHDQDNDKHTANCAQWASGGWWFYKCHKSYLNGAYFTGKHIQPAGIMWTHFRGTTSLKSSRMMVRPAE</sequence>
<proteinExistence type="predicted"/>
<dbReference type="VEuPathDB" id="VectorBase:ASTEI05892"/>
<dbReference type="PANTHER" id="PTHR47221:SF6">
    <property type="entry name" value="FIBRINOGEN ALPHA CHAIN"/>
    <property type="match status" value="1"/>
</dbReference>
<dbReference type="GeneID" id="118503868"/>
<dbReference type="InterPro" id="IPR037579">
    <property type="entry name" value="FIB_ANG-like"/>
</dbReference>
<comment type="subcellular location">
    <subcellularLocation>
        <location evidence="1">Secreted</location>
    </subcellularLocation>
</comment>
<dbReference type="PROSITE" id="PS00514">
    <property type="entry name" value="FIBRINOGEN_C_1"/>
    <property type="match status" value="1"/>
</dbReference>
<dbReference type="EnsemblMetazoa" id="ASTEI05892-RA">
    <property type="protein sequence ID" value="ASTEI05892-PA"/>
    <property type="gene ID" value="ASTEI05892"/>
</dbReference>
<dbReference type="OrthoDB" id="7735550at2759"/>
<dbReference type="GO" id="GO:0005576">
    <property type="term" value="C:extracellular region"/>
    <property type="evidence" value="ECO:0007669"/>
    <property type="project" value="UniProtKB-SubCell"/>
</dbReference>
<dbReference type="Pfam" id="PF00147">
    <property type="entry name" value="Fibrinogen_C"/>
    <property type="match status" value="1"/>
</dbReference>
<dbReference type="Gene3D" id="3.90.215.10">
    <property type="entry name" value="Gamma Fibrinogen, chain A, domain 1"/>
    <property type="match status" value="1"/>
</dbReference>
<keyword evidence="4" id="KW-0175">Coiled coil</keyword>